<accession>A0ABQ9GMU1</accession>
<comment type="caution">
    <text evidence="2">The sequence shown here is derived from an EMBL/GenBank/DDBJ whole genome shotgun (WGS) entry which is preliminary data.</text>
</comment>
<keyword evidence="3" id="KW-1185">Reference proteome</keyword>
<dbReference type="Proteomes" id="UP001159363">
    <property type="component" value="Chromosome 10"/>
</dbReference>
<reference evidence="2 3" key="1">
    <citation type="submission" date="2023-02" db="EMBL/GenBank/DDBJ databases">
        <title>LHISI_Scaffold_Assembly.</title>
        <authorList>
            <person name="Stuart O.P."/>
            <person name="Cleave R."/>
            <person name="Magrath M.J.L."/>
            <person name="Mikheyev A.S."/>
        </authorList>
    </citation>
    <scope>NUCLEOTIDE SEQUENCE [LARGE SCALE GENOMIC DNA]</scope>
    <source>
        <strain evidence="2">Daus_M_001</strain>
        <tissue evidence="2">Leg muscle</tissue>
    </source>
</reference>
<evidence type="ECO:0000256" key="1">
    <source>
        <dbReference type="SAM" id="MobiDB-lite"/>
    </source>
</evidence>
<evidence type="ECO:0000313" key="3">
    <source>
        <dbReference type="Proteomes" id="UP001159363"/>
    </source>
</evidence>
<feature type="region of interest" description="Disordered" evidence="1">
    <location>
        <begin position="68"/>
        <end position="92"/>
    </location>
</feature>
<protein>
    <submittedName>
        <fullName evidence="2">Uncharacterized protein</fullName>
    </submittedName>
</protein>
<proteinExistence type="predicted"/>
<dbReference type="EMBL" id="JARBHB010000011">
    <property type="protein sequence ID" value="KAJ8873334.1"/>
    <property type="molecule type" value="Genomic_DNA"/>
</dbReference>
<gene>
    <name evidence="2" type="ORF">PR048_026968</name>
</gene>
<feature type="compositionally biased region" description="Polar residues" evidence="1">
    <location>
        <begin position="83"/>
        <end position="92"/>
    </location>
</feature>
<organism evidence="2 3">
    <name type="scientific">Dryococelus australis</name>
    <dbReference type="NCBI Taxonomy" id="614101"/>
    <lineage>
        <taxon>Eukaryota</taxon>
        <taxon>Metazoa</taxon>
        <taxon>Ecdysozoa</taxon>
        <taxon>Arthropoda</taxon>
        <taxon>Hexapoda</taxon>
        <taxon>Insecta</taxon>
        <taxon>Pterygota</taxon>
        <taxon>Neoptera</taxon>
        <taxon>Polyneoptera</taxon>
        <taxon>Phasmatodea</taxon>
        <taxon>Verophasmatodea</taxon>
        <taxon>Anareolatae</taxon>
        <taxon>Phasmatidae</taxon>
        <taxon>Eurycanthinae</taxon>
        <taxon>Dryococelus</taxon>
    </lineage>
</organism>
<name>A0ABQ9GMU1_9NEOP</name>
<sequence>MQDLAFFLQSHYKLIVLLLEHLHVTVKNYKSSLICHAILKIDYVSADDAVLPCEHQTIEGWCAQYKEEEEPKDGKDDIGDGGSTSVPTYSEASSCPLYQHTLKQAVDLCTNIL</sequence>
<evidence type="ECO:0000313" key="2">
    <source>
        <dbReference type="EMBL" id="KAJ8873334.1"/>
    </source>
</evidence>